<evidence type="ECO:0000313" key="1">
    <source>
        <dbReference type="EMBL" id="MET4578831.1"/>
    </source>
</evidence>
<dbReference type="InterPro" id="IPR024507">
    <property type="entry name" value="AtzH-like"/>
</dbReference>
<dbReference type="RefSeq" id="WP_354446387.1">
    <property type="nucleotide sequence ID" value="NZ_JBEPSH010000007.1"/>
</dbReference>
<protein>
    <recommendedName>
        <fullName evidence="3">Oxalurate catabolism protein HpxZ</fullName>
    </recommendedName>
</protein>
<dbReference type="NCBIfam" id="NF033625">
    <property type="entry name" value="HpxZ"/>
    <property type="match status" value="1"/>
</dbReference>
<evidence type="ECO:0000313" key="2">
    <source>
        <dbReference type="Proteomes" id="UP001549320"/>
    </source>
</evidence>
<sequence>MEINKPEIVAEVQREFMRYERALTSNDVEVLDQLFWNSEHTVRLGATEHLYGFAAIQAFRAGRSPQGLDRVMLKTQITTFGDDYATAHLEFQRIGSDKVGRQTQAWARTSEGWRVVSAHVSMLA</sequence>
<accession>A0ABV2QCS7</accession>
<dbReference type="Proteomes" id="UP001549320">
    <property type="component" value="Unassembled WGS sequence"/>
</dbReference>
<comment type="caution">
    <text evidence="1">The sequence shown here is derived from an EMBL/GenBank/DDBJ whole genome shotgun (WGS) entry which is preliminary data.</text>
</comment>
<gene>
    <name evidence="1" type="ORF">ABIE13_003947</name>
</gene>
<proteinExistence type="predicted"/>
<keyword evidence="2" id="KW-1185">Reference proteome</keyword>
<dbReference type="InterPro" id="IPR032710">
    <property type="entry name" value="NTF2-like_dom_sf"/>
</dbReference>
<dbReference type="EMBL" id="JBEPSH010000007">
    <property type="protein sequence ID" value="MET4578831.1"/>
    <property type="molecule type" value="Genomic_DNA"/>
</dbReference>
<evidence type="ECO:0008006" key="3">
    <source>
        <dbReference type="Google" id="ProtNLM"/>
    </source>
</evidence>
<organism evidence="1 2">
    <name type="scientific">Ottowia thiooxydans</name>
    <dbReference type="NCBI Taxonomy" id="219182"/>
    <lineage>
        <taxon>Bacteria</taxon>
        <taxon>Pseudomonadati</taxon>
        <taxon>Pseudomonadota</taxon>
        <taxon>Betaproteobacteria</taxon>
        <taxon>Burkholderiales</taxon>
        <taxon>Comamonadaceae</taxon>
        <taxon>Ottowia</taxon>
    </lineage>
</organism>
<reference evidence="1 2" key="1">
    <citation type="submission" date="2024-06" db="EMBL/GenBank/DDBJ databases">
        <title>Sorghum-associated microbial communities from plants grown in Nebraska, USA.</title>
        <authorList>
            <person name="Schachtman D."/>
        </authorList>
    </citation>
    <scope>NUCLEOTIDE SEQUENCE [LARGE SCALE GENOMIC DNA]</scope>
    <source>
        <strain evidence="1 2">2709</strain>
    </source>
</reference>
<dbReference type="SUPFAM" id="SSF54427">
    <property type="entry name" value="NTF2-like"/>
    <property type="match status" value="1"/>
</dbReference>
<name>A0ABV2QCS7_9BURK</name>
<dbReference type="Gene3D" id="3.10.450.50">
    <property type="match status" value="1"/>
</dbReference>
<dbReference type="Pfam" id="PF11533">
    <property type="entry name" value="AtzH-like"/>
    <property type="match status" value="1"/>
</dbReference>